<dbReference type="PANTHER" id="PTHR30399">
    <property type="entry name" value="UNCHARACTERIZED PROTEIN YGJP"/>
    <property type="match status" value="1"/>
</dbReference>
<accession>A0A420XMM5</accession>
<dbReference type="InterPro" id="IPR053136">
    <property type="entry name" value="UTP_pyrophosphatase-like"/>
</dbReference>
<evidence type="ECO:0000313" key="2">
    <source>
        <dbReference type="EMBL" id="RKS72528.1"/>
    </source>
</evidence>
<dbReference type="Gene3D" id="3.30.2010.10">
    <property type="entry name" value="Metalloproteases ('zincins'), catalytic domain"/>
    <property type="match status" value="1"/>
</dbReference>
<dbReference type="OrthoDB" id="9811177at2"/>
<dbReference type="Pfam" id="PF01863">
    <property type="entry name" value="YgjP-like"/>
    <property type="match status" value="1"/>
</dbReference>
<gene>
    <name evidence="2" type="ORF">CLV35_2773</name>
</gene>
<name>A0A420XMM5_9ACTN</name>
<organism evidence="2 3">
    <name type="scientific">Motilibacter peucedani</name>
    <dbReference type="NCBI Taxonomy" id="598650"/>
    <lineage>
        <taxon>Bacteria</taxon>
        <taxon>Bacillati</taxon>
        <taxon>Actinomycetota</taxon>
        <taxon>Actinomycetes</taxon>
        <taxon>Motilibacterales</taxon>
        <taxon>Motilibacteraceae</taxon>
        <taxon>Motilibacter</taxon>
    </lineage>
</organism>
<dbReference type="InterPro" id="IPR002725">
    <property type="entry name" value="YgjP-like_metallopeptidase"/>
</dbReference>
<protein>
    <recommendedName>
        <fullName evidence="1">YgjP-like metallopeptidase domain-containing protein</fullName>
    </recommendedName>
</protein>
<evidence type="ECO:0000313" key="3">
    <source>
        <dbReference type="Proteomes" id="UP000281955"/>
    </source>
</evidence>
<dbReference type="Proteomes" id="UP000281955">
    <property type="component" value="Unassembled WGS sequence"/>
</dbReference>
<dbReference type="RefSeq" id="WP_121194060.1">
    <property type="nucleotide sequence ID" value="NZ_RBWV01000013.1"/>
</dbReference>
<feature type="domain" description="YgjP-like metallopeptidase" evidence="1">
    <location>
        <begin position="89"/>
        <end position="159"/>
    </location>
</feature>
<sequence length="188" mass="20846">MSAEASPTGLSVEVRRSARRRRTVSAYREGDTVVVLVPAGLPSAQEQRWVRTMLERLDLQEQRRSPSDDALHERAADLSRRFLGGLARPQSVRWVENQGSRWGSCTPTDGSIRLSARLRGVPTWVIDYVLLHELAHLLEPGHGPAFWTLLEGYPRTQRARGFLEGIDFVTQAGQPGTADLDPPGPSLS</sequence>
<comment type="caution">
    <text evidence="2">The sequence shown here is derived from an EMBL/GenBank/DDBJ whole genome shotgun (WGS) entry which is preliminary data.</text>
</comment>
<evidence type="ECO:0000259" key="1">
    <source>
        <dbReference type="Pfam" id="PF01863"/>
    </source>
</evidence>
<reference evidence="2 3" key="1">
    <citation type="submission" date="2018-10" db="EMBL/GenBank/DDBJ databases">
        <title>Genomic Encyclopedia of Archaeal and Bacterial Type Strains, Phase II (KMG-II): from individual species to whole genera.</title>
        <authorList>
            <person name="Goeker M."/>
        </authorList>
    </citation>
    <scope>NUCLEOTIDE SEQUENCE [LARGE SCALE GENOMIC DNA]</scope>
    <source>
        <strain evidence="2 3">RP-AC37</strain>
    </source>
</reference>
<dbReference type="CDD" id="cd07344">
    <property type="entry name" value="M48_yhfN_like"/>
    <property type="match status" value="1"/>
</dbReference>
<keyword evidence="3" id="KW-1185">Reference proteome</keyword>
<dbReference type="AlphaFoldDB" id="A0A420XMM5"/>
<dbReference type="EMBL" id="RBWV01000013">
    <property type="protein sequence ID" value="RKS72528.1"/>
    <property type="molecule type" value="Genomic_DNA"/>
</dbReference>
<dbReference type="InParanoid" id="A0A420XMM5"/>
<dbReference type="PANTHER" id="PTHR30399:SF1">
    <property type="entry name" value="UTP PYROPHOSPHATASE"/>
    <property type="match status" value="1"/>
</dbReference>
<proteinExistence type="predicted"/>